<feature type="signal peptide" evidence="1">
    <location>
        <begin position="1"/>
        <end position="20"/>
    </location>
</feature>
<keyword evidence="1" id="KW-0732">Signal</keyword>
<dbReference type="RefSeq" id="WP_225698769.1">
    <property type="nucleotide sequence ID" value="NZ_JAIXNE010000005.1"/>
</dbReference>
<keyword evidence="3" id="KW-1185">Reference proteome</keyword>
<comment type="caution">
    <text evidence="2">The sequence shown here is derived from an EMBL/GenBank/DDBJ whole genome shotgun (WGS) entry which is preliminary data.</text>
</comment>
<evidence type="ECO:0000313" key="2">
    <source>
        <dbReference type="EMBL" id="MCA6077905.1"/>
    </source>
</evidence>
<dbReference type="InterPro" id="IPR038081">
    <property type="entry name" value="CalX-like_sf"/>
</dbReference>
<proteinExistence type="predicted"/>
<dbReference type="EMBL" id="JAIXNE010000005">
    <property type="protein sequence ID" value="MCA6077905.1"/>
    <property type="molecule type" value="Genomic_DNA"/>
</dbReference>
<evidence type="ECO:0000313" key="3">
    <source>
        <dbReference type="Proteomes" id="UP001139409"/>
    </source>
</evidence>
<sequence>MKRFNLYLAILLGFSMVLTGCFDDPGTDIVWEGSYVEIQEATTAAGSTISRAYAQQPNGVGTPVRLRVNLSSAALNNPVTVNFEFSGSAIEGVHYNKVTSGNSVTIPAGEFYAYIDYEVLTFNFGTDEAQTITVTLTGASDGVELSNYATLTTNTRKECSFSIANFVGSYSCIEPGYGGSPYDVTFTEIDATTVEIDNFWDFGGVAQYEFDASGGVTLPEQTIQMGGEGWVVAGSGTYDPCTGSFSVDYTVVRVSDGLTYDDNTHTFNRN</sequence>
<feature type="chain" id="PRO_5040850785" description="DUF1735 domain-containing protein" evidence="1">
    <location>
        <begin position="21"/>
        <end position="270"/>
    </location>
</feature>
<evidence type="ECO:0008006" key="4">
    <source>
        <dbReference type="Google" id="ProtNLM"/>
    </source>
</evidence>
<evidence type="ECO:0000256" key="1">
    <source>
        <dbReference type="SAM" id="SignalP"/>
    </source>
</evidence>
<dbReference type="Proteomes" id="UP001139409">
    <property type="component" value="Unassembled WGS sequence"/>
</dbReference>
<dbReference type="AlphaFoldDB" id="A0A9X1HV33"/>
<name>A0A9X1HV33_9BACT</name>
<dbReference type="PROSITE" id="PS51257">
    <property type="entry name" value="PROKAR_LIPOPROTEIN"/>
    <property type="match status" value="1"/>
</dbReference>
<gene>
    <name evidence="2" type="ORF">LDX50_23720</name>
</gene>
<dbReference type="Gene3D" id="2.60.40.2030">
    <property type="match status" value="1"/>
</dbReference>
<dbReference type="SUPFAM" id="SSF141072">
    <property type="entry name" value="CalX-like"/>
    <property type="match status" value="1"/>
</dbReference>
<organism evidence="2 3">
    <name type="scientific">Fulvivirga sedimenti</name>
    <dbReference type="NCBI Taxonomy" id="2879465"/>
    <lineage>
        <taxon>Bacteria</taxon>
        <taxon>Pseudomonadati</taxon>
        <taxon>Bacteroidota</taxon>
        <taxon>Cytophagia</taxon>
        <taxon>Cytophagales</taxon>
        <taxon>Fulvivirgaceae</taxon>
        <taxon>Fulvivirga</taxon>
    </lineage>
</organism>
<reference evidence="2" key="1">
    <citation type="submission" date="2021-09" db="EMBL/GenBank/DDBJ databases">
        <title>Fulvivirga sp. isolated from coastal sediment.</title>
        <authorList>
            <person name="Yu H."/>
        </authorList>
    </citation>
    <scope>NUCLEOTIDE SEQUENCE</scope>
    <source>
        <strain evidence="2">1062</strain>
    </source>
</reference>
<accession>A0A9X1HV33</accession>
<protein>
    <recommendedName>
        <fullName evidence="4">DUF1735 domain-containing protein</fullName>
    </recommendedName>
</protein>